<sequence>MNYVKETHDEDCRCCNILRELDYEPEKNSPIDKYQSLRRSEEKLSNWSRKPYNGLQYSPEHKYHAQKYSFEDKENNSSNSNVIQPYSPPTFASENVAGRYEKGRISPRMHPEAVPTELMPHQCSISPGYENSSPSLGEKVPSIGSVEIKASKEPNLNQYPSVGEVQNVSEEKSEIKSLRMFNHSIDIGDSPDSKDQNKELLNASSSISTTGLDPANLEIMKGDPFLVNIESTKNCGMKNKKKKLKKKETKESFSTQSEDSVIKADQVSLMQPILLELKKNLIEEEKRVKREKSKRKSKSKAKRAKSKQNPYNYVRSKVAKSINGNGSTRSRTKKKSKRRCRRRAKSLQWLRIGKARPSRPKSVIVKKKCKKRKARSKLRHRRRGPKTEAISETAYSYKPLNIKTEVAVKLFPKKKSRKREKTVSAWTRGTKKTKKTNVQSQVSWINRNACPKKQAYSEYEKYEDIFIKGKSKRTDVVDHAWNNSKRERNEKWAQKQRKIFKERKRHTKSKKNIVYREKERKLDEVTEEKSQTRSVAGSFCASQKAPPLRKLKTMKRKKIDNSDLITQQPNEEKKKNLEDIEHQKPKKRMSRQEQKERDSALSKPKWQKVPLEKKIKEKLATHEICNEYADNLSSTGQLSHKLAPESEPEIKMTQFIPTKIFLKKEVKKKAMQAVNHTVTTKSSKGEVLSKIKVCSVTSDSGSV</sequence>
<feature type="compositionally biased region" description="Basic residues" evidence="1">
    <location>
        <begin position="353"/>
        <end position="384"/>
    </location>
</feature>
<comment type="caution">
    <text evidence="2">The sequence shown here is derived from an EMBL/GenBank/DDBJ whole genome shotgun (WGS) entry which is preliminary data.</text>
</comment>
<feature type="compositionally biased region" description="Basic and acidic residues" evidence="1">
    <location>
        <begin position="590"/>
        <end position="600"/>
    </location>
</feature>
<name>A0AAD2D9Q1_EUPCR</name>
<feature type="region of interest" description="Disordered" evidence="1">
    <location>
        <begin position="414"/>
        <end position="438"/>
    </location>
</feature>
<dbReference type="Proteomes" id="UP001295684">
    <property type="component" value="Unassembled WGS sequence"/>
</dbReference>
<protein>
    <submittedName>
        <fullName evidence="2">Uncharacterized protein</fullName>
    </submittedName>
</protein>
<feature type="region of interest" description="Disordered" evidence="1">
    <location>
        <begin position="520"/>
        <end position="608"/>
    </location>
</feature>
<keyword evidence="3" id="KW-1185">Reference proteome</keyword>
<evidence type="ECO:0000256" key="1">
    <source>
        <dbReference type="SAM" id="MobiDB-lite"/>
    </source>
</evidence>
<feature type="compositionally biased region" description="Basic residues" evidence="1">
    <location>
        <begin position="547"/>
        <end position="558"/>
    </location>
</feature>
<dbReference type="AlphaFoldDB" id="A0AAD2D9Q1"/>
<proteinExistence type="predicted"/>
<reference evidence="2" key="1">
    <citation type="submission" date="2023-07" db="EMBL/GenBank/DDBJ databases">
        <authorList>
            <consortium name="AG Swart"/>
            <person name="Singh M."/>
            <person name="Singh A."/>
            <person name="Seah K."/>
            <person name="Emmerich C."/>
        </authorList>
    </citation>
    <scope>NUCLEOTIDE SEQUENCE</scope>
    <source>
        <strain evidence="2">DP1</strain>
    </source>
</reference>
<evidence type="ECO:0000313" key="3">
    <source>
        <dbReference type="Proteomes" id="UP001295684"/>
    </source>
</evidence>
<dbReference type="EMBL" id="CAMPGE010028730">
    <property type="protein sequence ID" value="CAI2386242.1"/>
    <property type="molecule type" value="Genomic_DNA"/>
</dbReference>
<accession>A0AAD2D9Q1</accession>
<feature type="compositionally biased region" description="Basic residues" evidence="1">
    <location>
        <begin position="330"/>
        <end position="345"/>
    </location>
</feature>
<evidence type="ECO:0000313" key="2">
    <source>
        <dbReference type="EMBL" id="CAI2386242.1"/>
    </source>
</evidence>
<feature type="compositionally biased region" description="Basic and acidic residues" evidence="1">
    <location>
        <begin position="570"/>
        <end position="583"/>
    </location>
</feature>
<gene>
    <name evidence="2" type="ORF">ECRASSUSDP1_LOCUS27851</name>
</gene>
<feature type="region of interest" description="Disordered" evidence="1">
    <location>
        <begin position="287"/>
        <end position="391"/>
    </location>
</feature>
<feature type="compositionally biased region" description="Basic residues" evidence="1">
    <location>
        <begin position="289"/>
        <end position="306"/>
    </location>
</feature>
<feature type="region of interest" description="Disordered" evidence="1">
    <location>
        <begin position="240"/>
        <end position="261"/>
    </location>
</feature>
<organism evidence="2 3">
    <name type="scientific">Euplotes crassus</name>
    <dbReference type="NCBI Taxonomy" id="5936"/>
    <lineage>
        <taxon>Eukaryota</taxon>
        <taxon>Sar</taxon>
        <taxon>Alveolata</taxon>
        <taxon>Ciliophora</taxon>
        <taxon>Intramacronucleata</taxon>
        <taxon>Spirotrichea</taxon>
        <taxon>Hypotrichia</taxon>
        <taxon>Euplotida</taxon>
        <taxon>Euplotidae</taxon>
        <taxon>Moneuplotes</taxon>
    </lineage>
</organism>
<feature type="compositionally biased region" description="Basic and acidic residues" evidence="1">
    <location>
        <begin position="520"/>
        <end position="531"/>
    </location>
</feature>